<evidence type="ECO:0000313" key="2">
    <source>
        <dbReference type="Proteomes" id="UP000317894"/>
    </source>
</evidence>
<keyword evidence="2" id="KW-1185">Reference proteome</keyword>
<dbReference type="Proteomes" id="UP000317894">
    <property type="component" value="Unassembled WGS sequence"/>
</dbReference>
<name>A0A552UG78_9SPHN</name>
<organism evidence="1 2">
    <name type="scientific">Glacieibacterium frigidum</name>
    <dbReference type="NCBI Taxonomy" id="2593303"/>
    <lineage>
        <taxon>Bacteria</taxon>
        <taxon>Pseudomonadati</taxon>
        <taxon>Pseudomonadota</taxon>
        <taxon>Alphaproteobacteria</taxon>
        <taxon>Sphingomonadales</taxon>
        <taxon>Sphingosinicellaceae</taxon>
        <taxon>Glacieibacterium</taxon>
    </lineage>
</organism>
<reference evidence="1 2" key="1">
    <citation type="submission" date="2019-07" db="EMBL/GenBank/DDBJ databases">
        <title>Novel species isolated from glacier.</title>
        <authorList>
            <person name="Liu Q."/>
            <person name="Xin Y.-H."/>
        </authorList>
    </citation>
    <scope>NUCLEOTIDE SEQUENCE [LARGE SCALE GENOMIC DNA]</scope>
    <source>
        <strain evidence="1 2">LB1R16</strain>
    </source>
</reference>
<dbReference type="EMBL" id="VJWA01000001">
    <property type="protein sequence ID" value="TRW17233.1"/>
    <property type="molecule type" value="Genomic_DNA"/>
</dbReference>
<protein>
    <submittedName>
        <fullName evidence="1">Uncharacterized protein</fullName>
    </submittedName>
</protein>
<comment type="caution">
    <text evidence="1">The sequence shown here is derived from an EMBL/GenBank/DDBJ whole genome shotgun (WGS) entry which is preliminary data.</text>
</comment>
<evidence type="ECO:0000313" key="1">
    <source>
        <dbReference type="EMBL" id="TRW17233.1"/>
    </source>
</evidence>
<dbReference type="AlphaFoldDB" id="A0A552UG78"/>
<dbReference type="OrthoDB" id="7559965at2"/>
<dbReference type="RefSeq" id="WP_143554778.1">
    <property type="nucleotide sequence ID" value="NZ_VJWA01000001.1"/>
</dbReference>
<sequence length="218" mass="21799">MIAAALVAATLFSAVPLPDPVLAAQRGGILLPDGSSVAIGIALETRIDGVLALRTMFSTETSGVQVFAGNGQAASDDGTTPATTGWMMPEVRITRTGVGTTIAAAPAAGVSQIRFGTVTAAPSGPALDLDGGRSVATQFGTVQALQTANGTIVQLTGPDLTVQQSIGQAIGTVVANTADNRIIDTVTSVNIDLRGMVIPSGMTSALEAVAISVATRGR</sequence>
<gene>
    <name evidence="1" type="ORF">FMM06_03305</name>
</gene>
<proteinExistence type="predicted"/>
<accession>A0A552UG78</accession>